<name>A0A392N2G8_9FABA</name>
<proteinExistence type="predicted"/>
<dbReference type="AlphaFoldDB" id="A0A392N2G8"/>
<sequence>MKLLWTSKMDLRILTTVSLRGETLTVVNGMEFLVITSQ</sequence>
<evidence type="ECO:0000313" key="1">
    <source>
        <dbReference type="EMBL" id="MCH93762.1"/>
    </source>
</evidence>
<dbReference type="EMBL" id="LXQA010025722">
    <property type="protein sequence ID" value="MCH93762.1"/>
    <property type="molecule type" value="Genomic_DNA"/>
</dbReference>
<accession>A0A392N2G8</accession>
<comment type="caution">
    <text evidence="1">The sequence shown here is derived from an EMBL/GenBank/DDBJ whole genome shotgun (WGS) entry which is preliminary data.</text>
</comment>
<protein>
    <submittedName>
        <fullName evidence="1">Uncharacterized protein</fullName>
    </submittedName>
</protein>
<organism evidence="1 2">
    <name type="scientific">Trifolium medium</name>
    <dbReference type="NCBI Taxonomy" id="97028"/>
    <lineage>
        <taxon>Eukaryota</taxon>
        <taxon>Viridiplantae</taxon>
        <taxon>Streptophyta</taxon>
        <taxon>Embryophyta</taxon>
        <taxon>Tracheophyta</taxon>
        <taxon>Spermatophyta</taxon>
        <taxon>Magnoliopsida</taxon>
        <taxon>eudicotyledons</taxon>
        <taxon>Gunneridae</taxon>
        <taxon>Pentapetalae</taxon>
        <taxon>rosids</taxon>
        <taxon>fabids</taxon>
        <taxon>Fabales</taxon>
        <taxon>Fabaceae</taxon>
        <taxon>Papilionoideae</taxon>
        <taxon>50 kb inversion clade</taxon>
        <taxon>NPAAA clade</taxon>
        <taxon>Hologalegina</taxon>
        <taxon>IRL clade</taxon>
        <taxon>Trifolieae</taxon>
        <taxon>Trifolium</taxon>
    </lineage>
</organism>
<evidence type="ECO:0000313" key="2">
    <source>
        <dbReference type="Proteomes" id="UP000265520"/>
    </source>
</evidence>
<keyword evidence="2" id="KW-1185">Reference proteome</keyword>
<feature type="non-terminal residue" evidence="1">
    <location>
        <position position="38"/>
    </location>
</feature>
<dbReference type="Proteomes" id="UP000265520">
    <property type="component" value="Unassembled WGS sequence"/>
</dbReference>
<reference evidence="1 2" key="1">
    <citation type="journal article" date="2018" name="Front. Plant Sci.">
        <title>Red Clover (Trifolium pratense) and Zigzag Clover (T. medium) - A Picture of Genomic Similarities and Differences.</title>
        <authorList>
            <person name="Dluhosova J."/>
            <person name="Istvanek J."/>
            <person name="Nedelnik J."/>
            <person name="Repkova J."/>
        </authorList>
    </citation>
    <scope>NUCLEOTIDE SEQUENCE [LARGE SCALE GENOMIC DNA]</scope>
    <source>
        <strain evidence="2">cv. 10/8</strain>
        <tissue evidence="1">Leaf</tissue>
    </source>
</reference>